<dbReference type="HOGENOM" id="CLU_1102118_0_0_5"/>
<gene>
    <name evidence="1" type="ORF">Rleg4DRAFT_2290</name>
</gene>
<dbReference type="RefSeq" id="WP_003581366.1">
    <property type="nucleotide sequence ID" value="NZ_JH719395.1"/>
</dbReference>
<accession>J0CM58</accession>
<dbReference type="EMBL" id="JH719395">
    <property type="protein sequence ID" value="EJC80655.1"/>
    <property type="molecule type" value="Genomic_DNA"/>
</dbReference>
<sequence>MAITTAITLLFSDLEIARSQADANVIKTINKWFSIEDLEPPARLSGNVDIKSELFAEPGLVIFSGGYRNLSEAIPTRLVEFLLSIEWTEPAAVALIIQQENDAPQIVRPTYNGNAAGDVNDWREATVALLMSSFELREGCHLNGGPTYALHILNDILEQDGEPQLLTTPNFSCAPSNCVEPFGGSGLSFLEFATQKFKSMGGYGVGKMVHAFDRFPWRYPETALLAILDGRQRLQILRPMCCESGPAAGCQG</sequence>
<evidence type="ECO:0000313" key="1">
    <source>
        <dbReference type="EMBL" id="EJC80655.1"/>
    </source>
</evidence>
<reference evidence="1 2" key="1">
    <citation type="submission" date="2012-02" db="EMBL/GenBank/DDBJ databases">
        <title>Improved High-Quality Draft Sequence of Rhizobium leguminosarum bv. trifolii WSM2297.</title>
        <authorList>
            <consortium name="US DOE Joint Genome Institute"/>
            <person name="Lucas S."/>
            <person name="Han J."/>
            <person name="Lapidus A."/>
            <person name="Cheng J.-F."/>
            <person name="Goodwin L."/>
            <person name="Pitluck S."/>
            <person name="Peters L."/>
            <person name="Ovchinnikova G."/>
            <person name="Zhang X."/>
            <person name="Detter J.C."/>
            <person name="Han C."/>
            <person name="Tapia R."/>
            <person name="Land M."/>
            <person name="Hauser L."/>
            <person name="Kyrpides N."/>
            <person name="Ivanova N."/>
            <person name="Pagani I."/>
            <person name="Brau L."/>
            <person name="Yates R."/>
            <person name="O'Hara G."/>
            <person name="Rui T."/>
            <person name="Howieson J."/>
            <person name="Reeve W."/>
            <person name="Woyke T."/>
        </authorList>
    </citation>
    <scope>NUCLEOTIDE SEQUENCE [LARGE SCALE GENOMIC DNA]</scope>
    <source>
        <strain evidence="1 2">WSM2297</strain>
    </source>
</reference>
<name>J0CM58_RHILT</name>
<protein>
    <submittedName>
        <fullName evidence="1">Uncharacterized protein</fullName>
    </submittedName>
</protein>
<organism evidence="1 2">
    <name type="scientific">Rhizobium leguminosarum bv. trifolii WSM2297</name>
    <dbReference type="NCBI Taxonomy" id="754762"/>
    <lineage>
        <taxon>Bacteria</taxon>
        <taxon>Pseudomonadati</taxon>
        <taxon>Pseudomonadota</taxon>
        <taxon>Alphaproteobacteria</taxon>
        <taxon>Hyphomicrobiales</taxon>
        <taxon>Rhizobiaceae</taxon>
        <taxon>Rhizobium/Agrobacterium group</taxon>
        <taxon>Rhizobium</taxon>
    </lineage>
</organism>
<proteinExistence type="predicted"/>
<dbReference type="Proteomes" id="UP000005732">
    <property type="component" value="Unassembled WGS sequence"/>
</dbReference>
<dbReference type="AlphaFoldDB" id="J0CM58"/>
<evidence type="ECO:0000313" key="2">
    <source>
        <dbReference type="Proteomes" id="UP000005732"/>
    </source>
</evidence>